<sequence>MMNIFNTNHRFHKCMPKECHEMYDTLKLMEKQDEREKQEEKTQLKSSNEKQEEYAIDSQSGFSILA</sequence>
<evidence type="ECO:0000256" key="1">
    <source>
        <dbReference type="SAM" id="MobiDB-lite"/>
    </source>
</evidence>
<dbReference type="RefSeq" id="WP_082200512.1">
    <property type="nucleotide sequence ID" value="NZ_CAUWMG010000038.1"/>
</dbReference>
<evidence type="ECO:0000313" key="2">
    <source>
        <dbReference type="EMBL" id="TNB55672.1"/>
    </source>
</evidence>
<name>A0AAX2UGJ1_9BACT</name>
<dbReference type="AlphaFoldDB" id="A0AAX2UGJ1"/>
<feature type="compositionally biased region" description="Polar residues" evidence="1">
    <location>
        <begin position="57"/>
        <end position="66"/>
    </location>
</feature>
<dbReference type="GeneID" id="52037510"/>
<accession>A0AAX2UGJ1</accession>
<dbReference type="EMBL" id="VDBS01000071">
    <property type="protein sequence ID" value="TNB55672.1"/>
    <property type="molecule type" value="Genomic_DNA"/>
</dbReference>
<protein>
    <submittedName>
        <fullName evidence="2">Uncharacterized protein</fullName>
    </submittedName>
</protein>
<organism evidence="2 3">
    <name type="scientific">Campylobacter helveticus</name>
    <dbReference type="NCBI Taxonomy" id="28898"/>
    <lineage>
        <taxon>Bacteria</taxon>
        <taxon>Pseudomonadati</taxon>
        <taxon>Campylobacterota</taxon>
        <taxon>Epsilonproteobacteria</taxon>
        <taxon>Campylobacterales</taxon>
        <taxon>Campylobacteraceae</taxon>
        <taxon>Campylobacter</taxon>
    </lineage>
</organism>
<evidence type="ECO:0000313" key="3">
    <source>
        <dbReference type="Proteomes" id="UP000306813"/>
    </source>
</evidence>
<gene>
    <name evidence="2" type="ORF">FDW42_08835</name>
</gene>
<dbReference type="Proteomes" id="UP000306813">
    <property type="component" value="Unassembled WGS sequence"/>
</dbReference>
<proteinExistence type="predicted"/>
<feature type="compositionally biased region" description="Basic and acidic residues" evidence="1">
    <location>
        <begin position="32"/>
        <end position="53"/>
    </location>
</feature>
<reference evidence="2 3" key="1">
    <citation type="submission" date="2019-05" db="EMBL/GenBank/DDBJ databases">
        <title>Draft genomes of eight strains of Campylobacter helveticus isolated from cats and a dog in New Zealand.</title>
        <authorList>
            <person name="Bojanic K."/>
            <person name="Midwinter A.C."/>
            <person name="Biggs P.J."/>
            <person name="Acke E."/>
            <person name="Cornelius A.J."/>
            <person name="Marshall J.C."/>
        </authorList>
    </citation>
    <scope>NUCLEOTIDE SEQUENCE [LARGE SCALE GENOMIC DNA]</scope>
    <source>
        <strain evidence="2 3">ACP123b</strain>
    </source>
</reference>
<feature type="region of interest" description="Disordered" evidence="1">
    <location>
        <begin position="32"/>
        <end position="66"/>
    </location>
</feature>
<comment type="caution">
    <text evidence="2">The sequence shown here is derived from an EMBL/GenBank/DDBJ whole genome shotgun (WGS) entry which is preliminary data.</text>
</comment>